<proteinExistence type="predicted"/>
<evidence type="ECO:0000313" key="1">
    <source>
        <dbReference type="EMBL" id="CAB0015577.1"/>
    </source>
</evidence>
<sequence>MSATAERCTTELRRDKVDTRHLNVIQTLPRIAAVAPHILTNLYHTRNAKTIFELSRLRPNPKPVLGTTFLASCFAHAAINLNRRVHSVLLSVHVLSDRIIHRKTAKYTEFNDMVNYYLAAVRSNALREDKSLEWCSKWGLIELPGGELPRVKATSAQKVNIGMADFEL</sequence>
<dbReference type="AlphaFoldDB" id="A0A6H5HG33"/>
<evidence type="ECO:0000313" key="2">
    <source>
        <dbReference type="Proteomes" id="UP000479000"/>
    </source>
</evidence>
<dbReference type="OrthoDB" id="6777148at2759"/>
<keyword evidence="2" id="KW-1185">Reference proteome</keyword>
<gene>
    <name evidence="1" type="ORF">NTEN_LOCUS19917</name>
</gene>
<protein>
    <submittedName>
        <fullName evidence="1">Uncharacterized protein</fullName>
    </submittedName>
</protein>
<accession>A0A6H5HG33</accession>
<reference evidence="1 2" key="1">
    <citation type="submission" date="2020-02" db="EMBL/GenBank/DDBJ databases">
        <authorList>
            <person name="Ferguson B K."/>
        </authorList>
    </citation>
    <scope>NUCLEOTIDE SEQUENCE [LARGE SCALE GENOMIC DNA]</scope>
</reference>
<feature type="non-terminal residue" evidence="1">
    <location>
        <position position="168"/>
    </location>
</feature>
<name>A0A6H5HG33_9HEMI</name>
<dbReference type="Proteomes" id="UP000479000">
    <property type="component" value="Unassembled WGS sequence"/>
</dbReference>
<organism evidence="1 2">
    <name type="scientific">Nesidiocoris tenuis</name>
    <dbReference type="NCBI Taxonomy" id="355587"/>
    <lineage>
        <taxon>Eukaryota</taxon>
        <taxon>Metazoa</taxon>
        <taxon>Ecdysozoa</taxon>
        <taxon>Arthropoda</taxon>
        <taxon>Hexapoda</taxon>
        <taxon>Insecta</taxon>
        <taxon>Pterygota</taxon>
        <taxon>Neoptera</taxon>
        <taxon>Paraneoptera</taxon>
        <taxon>Hemiptera</taxon>
        <taxon>Heteroptera</taxon>
        <taxon>Panheteroptera</taxon>
        <taxon>Cimicomorpha</taxon>
        <taxon>Miridae</taxon>
        <taxon>Dicyphina</taxon>
        <taxon>Nesidiocoris</taxon>
    </lineage>
</organism>
<dbReference type="EMBL" id="CADCXU010029241">
    <property type="protein sequence ID" value="CAB0015577.1"/>
    <property type="molecule type" value="Genomic_DNA"/>
</dbReference>